<dbReference type="PANTHER" id="PTHR45658">
    <property type="entry name" value="GATA TRANSCRIPTION FACTOR"/>
    <property type="match status" value="1"/>
</dbReference>
<accession>A0A8T0P3I3</accession>
<feature type="region of interest" description="Disordered" evidence="7">
    <location>
        <begin position="401"/>
        <end position="451"/>
    </location>
</feature>
<evidence type="ECO:0000313" key="10">
    <source>
        <dbReference type="Proteomes" id="UP000823388"/>
    </source>
</evidence>
<sequence length="460" mass="48082">MRTRFHLSLLDVPEDLPDCDGGCFRPGGGLCCPDDPLDLVLQFFSTPSPQEASLEALGIRGSPRRQEQPPPLPGWAQENGFGGVRLLGGGGCGEPESSRAPEDAVPVDVGKYLVSVPPDGGGEAAVCNPARDTGGVPAAVPAGGVRACGALGGVVPNGAPPLLPPVSARALHLQHTFRAFDGGVVSDVAPPLLALMPAGGVPPHSCGAPVGVASDVALPVPAGALVHACRALVGGAVSNDAAPSWALAPPSPWALPASRAFSGCLTPTTSETSSPAPVWRPLAWVVPRKRRRSPVQRRKRPWCLEFPLHALPAAPPDNPGDNNGDEEAKNSCDNAGGGGGIRRRRPVPRQRNRQAQRVCSHCHSPDTPQWRAGPDGPGTLCNACGIRYAANKLLPEYRPSTAPSFRSDQHSNRHRKVVKLREQKAKETMKAMPADPLPVPSPSPPKSDEFMDVCTYISTG</sequence>
<reference evidence="9" key="1">
    <citation type="submission" date="2020-05" db="EMBL/GenBank/DDBJ databases">
        <title>WGS assembly of Panicum virgatum.</title>
        <authorList>
            <person name="Lovell J.T."/>
            <person name="Jenkins J."/>
            <person name="Shu S."/>
            <person name="Juenger T.E."/>
            <person name="Schmutz J."/>
        </authorList>
    </citation>
    <scope>NUCLEOTIDE SEQUENCE</scope>
    <source>
        <strain evidence="9">AP13</strain>
    </source>
</reference>
<evidence type="ECO:0000259" key="8">
    <source>
        <dbReference type="PROSITE" id="PS50114"/>
    </source>
</evidence>
<evidence type="ECO:0000256" key="2">
    <source>
        <dbReference type="ARBA" id="ARBA00022723"/>
    </source>
</evidence>
<evidence type="ECO:0000256" key="7">
    <source>
        <dbReference type="SAM" id="MobiDB-lite"/>
    </source>
</evidence>
<evidence type="ECO:0000256" key="6">
    <source>
        <dbReference type="PROSITE-ProRule" id="PRU00094"/>
    </source>
</evidence>
<dbReference type="AlphaFoldDB" id="A0A8T0P3I3"/>
<proteinExistence type="inferred from homology"/>
<dbReference type="Gene3D" id="3.30.50.10">
    <property type="entry name" value="Erythroid Transcription Factor GATA-1, subunit A"/>
    <property type="match status" value="1"/>
</dbReference>
<evidence type="ECO:0000256" key="1">
    <source>
        <dbReference type="ARBA" id="ARBA00005694"/>
    </source>
</evidence>
<dbReference type="PANTHER" id="PTHR45658:SF108">
    <property type="entry name" value="GATA ZINC FINGER FAMILY PROTEIN"/>
    <property type="match status" value="1"/>
</dbReference>
<dbReference type="GO" id="GO:0005634">
    <property type="term" value="C:nucleus"/>
    <property type="evidence" value="ECO:0007669"/>
    <property type="project" value="TreeGrafter"/>
</dbReference>
<evidence type="ECO:0000313" key="9">
    <source>
        <dbReference type="EMBL" id="KAG2556303.1"/>
    </source>
</evidence>
<organism evidence="9 10">
    <name type="scientific">Panicum virgatum</name>
    <name type="common">Blackwell switchgrass</name>
    <dbReference type="NCBI Taxonomy" id="38727"/>
    <lineage>
        <taxon>Eukaryota</taxon>
        <taxon>Viridiplantae</taxon>
        <taxon>Streptophyta</taxon>
        <taxon>Embryophyta</taxon>
        <taxon>Tracheophyta</taxon>
        <taxon>Spermatophyta</taxon>
        <taxon>Magnoliopsida</taxon>
        <taxon>Liliopsida</taxon>
        <taxon>Poales</taxon>
        <taxon>Poaceae</taxon>
        <taxon>PACMAD clade</taxon>
        <taxon>Panicoideae</taxon>
        <taxon>Panicodae</taxon>
        <taxon>Paniceae</taxon>
        <taxon>Panicinae</taxon>
        <taxon>Panicum</taxon>
        <taxon>Panicum sect. Hiantes</taxon>
    </lineage>
</organism>
<dbReference type="SMART" id="SM00401">
    <property type="entry name" value="ZnF_GATA"/>
    <property type="match status" value="1"/>
</dbReference>
<dbReference type="CDD" id="cd00202">
    <property type="entry name" value="ZnF_GATA"/>
    <property type="match status" value="1"/>
</dbReference>
<keyword evidence="4" id="KW-0862">Zinc</keyword>
<protein>
    <recommendedName>
        <fullName evidence="8">GATA-type domain-containing protein</fullName>
    </recommendedName>
</protein>
<dbReference type="SUPFAM" id="SSF57716">
    <property type="entry name" value="Glucocorticoid receptor-like (DNA-binding domain)"/>
    <property type="match status" value="1"/>
</dbReference>
<evidence type="ECO:0000256" key="4">
    <source>
        <dbReference type="ARBA" id="ARBA00022833"/>
    </source>
</evidence>
<dbReference type="InterPro" id="IPR051140">
    <property type="entry name" value="GATA_TF"/>
</dbReference>
<name>A0A8T0P3I3_PANVG</name>
<dbReference type="GO" id="GO:0006355">
    <property type="term" value="P:regulation of DNA-templated transcription"/>
    <property type="evidence" value="ECO:0007669"/>
    <property type="project" value="InterPro"/>
</dbReference>
<dbReference type="Proteomes" id="UP000823388">
    <property type="component" value="Chromosome 8N"/>
</dbReference>
<evidence type="ECO:0000256" key="5">
    <source>
        <dbReference type="ARBA" id="ARBA00023159"/>
    </source>
</evidence>
<dbReference type="InterPro" id="IPR013088">
    <property type="entry name" value="Znf_NHR/GATA"/>
</dbReference>
<keyword evidence="3 6" id="KW-0863">Zinc-finger</keyword>
<gene>
    <name evidence="9" type="ORF">PVAP13_8NG084100</name>
</gene>
<dbReference type="InterPro" id="IPR000679">
    <property type="entry name" value="Znf_GATA"/>
</dbReference>
<keyword evidence="5" id="KW-0010">Activator</keyword>
<feature type="domain" description="GATA-type" evidence="8">
    <location>
        <begin position="353"/>
        <end position="391"/>
    </location>
</feature>
<keyword evidence="2" id="KW-0479">Metal-binding</keyword>
<evidence type="ECO:0000256" key="3">
    <source>
        <dbReference type="ARBA" id="ARBA00022771"/>
    </source>
</evidence>
<dbReference type="EMBL" id="CM029052">
    <property type="protein sequence ID" value="KAG2556303.1"/>
    <property type="molecule type" value="Genomic_DNA"/>
</dbReference>
<feature type="compositionally biased region" description="Basic residues" evidence="7">
    <location>
        <begin position="341"/>
        <end position="354"/>
    </location>
</feature>
<feature type="region of interest" description="Disordered" evidence="7">
    <location>
        <begin position="313"/>
        <end position="365"/>
    </location>
</feature>
<comment type="caution">
    <text evidence="9">The sequence shown here is derived from an EMBL/GenBank/DDBJ whole genome shotgun (WGS) entry which is preliminary data.</text>
</comment>
<comment type="similarity">
    <text evidence="1">Belongs to the type IV zinc-finger family. Class A subfamily.</text>
</comment>
<dbReference type="PROSITE" id="PS00344">
    <property type="entry name" value="GATA_ZN_FINGER_1"/>
    <property type="match status" value="1"/>
</dbReference>
<feature type="compositionally biased region" description="Basic and acidic residues" evidence="7">
    <location>
        <begin position="419"/>
        <end position="429"/>
    </location>
</feature>
<dbReference type="Pfam" id="PF00320">
    <property type="entry name" value="GATA"/>
    <property type="match status" value="1"/>
</dbReference>
<dbReference type="GO" id="GO:0043565">
    <property type="term" value="F:sequence-specific DNA binding"/>
    <property type="evidence" value="ECO:0007669"/>
    <property type="project" value="InterPro"/>
</dbReference>
<keyword evidence="10" id="KW-1185">Reference proteome</keyword>
<dbReference type="GO" id="GO:0008270">
    <property type="term" value="F:zinc ion binding"/>
    <property type="evidence" value="ECO:0007669"/>
    <property type="project" value="UniProtKB-KW"/>
</dbReference>
<feature type="compositionally biased region" description="Pro residues" evidence="7">
    <location>
        <begin position="435"/>
        <end position="445"/>
    </location>
</feature>
<dbReference type="GO" id="GO:0030154">
    <property type="term" value="P:cell differentiation"/>
    <property type="evidence" value="ECO:0007669"/>
    <property type="project" value="TreeGrafter"/>
</dbReference>
<dbReference type="PROSITE" id="PS50114">
    <property type="entry name" value="GATA_ZN_FINGER_2"/>
    <property type="match status" value="1"/>
</dbReference>